<organism evidence="2 3">
    <name type="scientific">Paragonimus westermani</name>
    <dbReference type="NCBI Taxonomy" id="34504"/>
    <lineage>
        <taxon>Eukaryota</taxon>
        <taxon>Metazoa</taxon>
        <taxon>Spiralia</taxon>
        <taxon>Lophotrochozoa</taxon>
        <taxon>Platyhelminthes</taxon>
        <taxon>Trematoda</taxon>
        <taxon>Digenea</taxon>
        <taxon>Plagiorchiida</taxon>
        <taxon>Troglotremata</taxon>
        <taxon>Troglotrematidae</taxon>
        <taxon>Paragonimus</taxon>
    </lineage>
</organism>
<gene>
    <name evidence="2" type="ORF">P879_11740</name>
</gene>
<feature type="transmembrane region" description="Helical" evidence="1">
    <location>
        <begin position="21"/>
        <end position="47"/>
    </location>
</feature>
<name>A0A8T0DAF1_9TREM</name>
<keyword evidence="1" id="KW-1133">Transmembrane helix</keyword>
<protein>
    <submittedName>
        <fullName evidence="2">Uncharacterized protein</fullName>
    </submittedName>
</protein>
<sequence>MKASISVYMLAMLLKHLQSTAILLAPSINLALQMLDLVTLMWILGWLNESNGVNYILTYTDCFASWSEAIAKAFTERGASNYDHRAIIATDHSIQFECPSCNSVPTVRLTLCSSYKLLANRSVGS</sequence>
<keyword evidence="3" id="KW-1185">Reference proteome</keyword>
<accession>A0A8T0DAF1</accession>
<dbReference type="AlphaFoldDB" id="A0A8T0DAF1"/>
<keyword evidence="1" id="KW-0472">Membrane</keyword>
<keyword evidence="1" id="KW-0812">Transmembrane</keyword>
<dbReference type="EMBL" id="JTDF01010706">
    <property type="protein sequence ID" value="KAF8563778.1"/>
    <property type="molecule type" value="Genomic_DNA"/>
</dbReference>
<proteinExistence type="predicted"/>
<dbReference type="Proteomes" id="UP000699462">
    <property type="component" value="Unassembled WGS sequence"/>
</dbReference>
<evidence type="ECO:0000313" key="3">
    <source>
        <dbReference type="Proteomes" id="UP000699462"/>
    </source>
</evidence>
<reference evidence="2 3" key="1">
    <citation type="submission" date="2019-07" db="EMBL/GenBank/DDBJ databases">
        <title>Annotation for the trematode Paragonimus westermani.</title>
        <authorList>
            <person name="Choi Y.-J."/>
        </authorList>
    </citation>
    <scope>NUCLEOTIDE SEQUENCE [LARGE SCALE GENOMIC DNA]</scope>
    <source>
        <strain evidence="2">180907_Pwestermani</strain>
    </source>
</reference>
<evidence type="ECO:0000313" key="2">
    <source>
        <dbReference type="EMBL" id="KAF8563778.1"/>
    </source>
</evidence>
<evidence type="ECO:0000256" key="1">
    <source>
        <dbReference type="SAM" id="Phobius"/>
    </source>
</evidence>
<comment type="caution">
    <text evidence="2">The sequence shown here is derived from an EMBL/GenBank/DDBJ whole genome shotgun (WGS) entry which is preliminary data.</text>
</comment>